<name>A0ABN9WU64_9DINO</name>
<evidence type="ECO:0000313" key="3">
    <source>
        <dbReference type="Proteomes" id="UP001189429"/>
    </source>
</evidence>
<evidence type="ECO:0000259" key="1">
    <source>
        <dbReference type="Pfam" id="PF01755"/>
    </source>
</evidence>
<protein>
    <recommendedName>
        <fullName evidence="1">Glycosyl transferase family 25 domain-containing protein</fullName>
    </recommendedName>
</protein>
<dbReference type="Proteomes" id="UP001189429">
    <property type="component" value="Unassembled WGS sequence"/>
</dbReference>
<dbReference type="Pfam" id="PF01755">
    <property type="entry name" value="Glyco_transf_25"/>
    <property type="match status" value="1"/>
</dbReference>
<reference evidence="2" key="1">
    <citation type="submission" date="2023-10" db="EMBL/GenBank/DDBJ databases">
        <authorList>
            <person name="Chen Y."/>
            <person name="Shah S."/>
            <person name="Dougan E. K."/>
            <person name="Thang M."/>
            <person name="Chan C."/>
        </authorList>
    </citation>
    <scope>NUCLEOTIDE SEQUENCE [LARGE SCALE GENOMIC DNA]</scope>
</reference>
<feature type="domain" description="Glycosyl transferase family 25" evidence="1">
    <location>
        <begin position="58"/>
        <end position="116"/>
    </location>
</feature>
<organism evidence="2 3">
    <name type="scientific">Prorocentrum cordatum</name>
    <dbReference type="NCBI Taxonomy" id="2364126"/>
    <lineage>
        <taxon>Eukaryota</taxon>
        <taxon>Sar</taxon>
        <taxon>Alveolata</taxon>
        <taxon>Dinophyceae</taxon>
        <taxon>Prorocentrales</taxon>
        <taxon>Prorocentraceae</taxon>
        <taxon>Prorocentrum</taxon>
    </lineage>
</organism>
<evidence type="ECO:0000313" key="2">
    <source>
        <dbReference type="EMBL" id="CAK0888744.1"/>
    </source>
</evidence>
<accession>A0ABN9WU64</accession>
<gene>
    <name evidence="2" type="ORF">PCOR1329_LOCUS69474</name>
</gene>
<comment type="caution">
    <text evidence="2">The sequence shown here is derived from an EMBL/GenBank/DDBJ whole genome shotgun (WGS) entry which is preliminary data.</text>
</comment>
<dbReference type="EMBL" id="CAUYUJ010019126">
    <property type="protein sequence ID" value="CAK0888744.1"/>
    <property type="molecule type" value="Genomic_DNA"/>
</dbReference>
<proteinExistence type="predicted"/>
<keyword evidence="3" id="KW-1185">Reference proteome</keyword>
<dbReference type="InterPro" id="IPR002654">
    <property type="entry name" value="Glyco_trans_25"/>
</dbReference>
<sequence length="251" mass="27611">MDADLARSIDAVDGRDLRLQWDSGQVFGCVEPAAVARGWRAQRLGIYTVVHSGPELLHFNNHLTEGGIACAMSHQKTLRAVASHPTADWALILEDDIADVVPRFDEVLARVLRQLPEDWDAVLLGYHDSHGRVAGGVGGGVPDVPVRPTLWHDYGLFAYVVRKSAAALLLRHAFPVNGQVDKAVTGWLARERGRTFKVDPQSMLLISPKSEESQDSDVQTLGSIDQLVEQHGDVAAYNERMIAERALFEGY</sequence>